<keyword evidence="1" id="KW-0132">Cell division</keyword>
<proteinExistence type="predicted"/>
<dbReference type="PANTHER" id="PTHR34290">
    <property type="entry name" value="SI:CH73-390P7.2"/>
    <property type="match status" value="1"/>
</dbReference>
<dbReference type="PANTHER" id="PTHR34290:SF2">
    <property type="entry name" value="OS04G0668800 PROTEIN"/>
    <property type="match status" value="1"/>
</dbReference>
<keyword evidence="1" id="KW-0131">Cell cycle</keyword>
<dbReference type="EMBL" id="BBSC01000002">
    <property type="protein sequence ID" value="GAM74348.1"/>
    <property type="molecule type" value="Genomic_DNA"/>
</dbReference>
<sequence>MKEMTALRKQDEDRQLLLVDIHEQQFLDYPYIDGNEASAMLHALDEDGKLLLGLDVTYQAWSRVGKGWLYAPTRWKLIKPLADRFYLFFARNRYSISRLLTGSSKCKQCKLE</sequence>
<dbReference type="STRING" id="1481914.JCM19241_5544"/>
<dbReference type="InterPro" id="IPR007263">
    <property type="entry name" value="DCC1-like"/>
</dbReference>
<dbReference type="Pfam" id="PF04134">
    <property type="entry name" value="DCC1-like"/>
    <property type="match status" value="1"/>
</dbReference>
<comment type="caution">
    <text evidence="1">The sequence shown here is derived from an EMBL/GenBank/DDBJ whole genome shotgun (WGS) entry which is preliminary data.</text>
</comment>
<organism evidence="1 2">
    <name type="scientific">Vibrio ishigakensis</name>
    <dbReference type="NCBI Taxonomy" id="1481914"/>
    <lineage>
        <taxon>Bacteria</taxon>
        <taxon>Pseudomonadati</taxon>
        <taxon>Pseudomonadota</taxon>
        <taxon>Gammaproteobacteria</taxon>
        <taxon>Vibrionales</taxon>
        <taxon>Vibrionaceae</taxon>
        <taxon>Vibrio</taxon>
    </lineage>
</organism>
<evidence type="ECO:0000313" key="1">
    <source>
        <dbReference type="EMBL" id="GAM74348.1"/>
    </source>
</evidence>
<name>A0A0B8QGQ9_9VIBR</name>
<protein>
    <submittedName>
        <fullName evidence="1">Cell division inhibitor</fullName>
    </submittedName>
</protein>
<dbReference type="GO" id="GO:0015035">
    <property type="term" value="F:protein-disulfide reductase activity"/>
    <property type="evidence" value="ECO:0007669"/>
    <property type="project" value="InterPro"/>
</dbReference>
<dbReference type="AlphaFoldDB" id="A0A0B8QGQ9"/>
<accession>A0A0B8QGQ9</accession>
<evidence type="ECO:0000313" key="2">
    <source>
        <dbReference type="Proteomes" id="UP000031666"/>
    </source>
</evidence>
<dbReference type="Proteomes" id="UP000031666">
    <property type="component" value="Unassembled WGS sequence"/>
</dbReference>
<gene>
    <name evidence="1" type="ORF">JCM19241_5544</name>
</gene>
<reference evidence="1 2" key="1">
    <citation type="submission" date="2015-01" db="EMBL/GenBank/DDBJ databases">
        <title>Vibrio sp. C94 JCM 19241 whole genome shotgun sequence.</title>
        <authorList>
            <person name="Sawabe T."/>
            <person name="Meirelles P."/>
            <person name="Feng G."/>
            <person name="Sayaka M."/>
            <person name="Hattori M."/>
            <person name="Ohkuma M."/>
        </authorList>
    </citation>
    <scope>NUCLEOTIDE SEQUENCE [LARGE SCALE GENOMIC DNA]</scope>
    <source>
        <strain evidence="2">JCM 19241</strain>
    </source>
</reference>
<reference evidence="1 2" key="2">
    <citation type="submission" date="2015-01" db="EMBL/GenBank/DDBJ databases">
        <authorList>
            <consortium name="NBRP consortium"/>
            <person name="Sawabe T."/>
            <person name="Meirelles P."/>
            <person name="Feng G."/>
            <person name="Sayaka M."/>
            <person name="Hattori M."/>
            <person name="Ohkuma M."/>
        </authorList>
    </citation>
    <scope>NUCLEOTIDE SEQUENCE [LARGE SCALE GENOMIC DNA]</scope>
    <source>
        <strain evidence="2">JCM 19241</strain>
    </source>
</reference>
<dbReference type="GO" id="GO:0051301">
    <property type="term" value="P:cell division"/>
    <property type="evidence" value="ECO:0007669"/>
    <property type="project" value="UniProtKB-KW"/>
</dbReference>
<dbReference type="InterPro" id="IPR044691">
    <property type="entry name" value="DCC1_Trx"/>
</dbReference>